<comment type="caution">
    <text evidence="3">The sequence shown here is derived from an EMBL/GenBank/DDBJ whole genome shotgun (WGS) entry which is preliminary data.</text>
</comment>
<dbReference type="EMBL" id="CAJZBQ010000014">
    <property type="protein sequence ID" value="CAG9315593.1"/>
    <property type="molecule type" value="Genomic_DNA"/>
</dbReference>
<dbReference type="InterPro" id="IPR050209">
    <property type="entry name" value="Rab_GTPases_membrane_traffic"/>
</dbReference>
<dbReference type="Proteomes" id="UP001162131">
    <property type="component" value="Unassembled WGS sequence"/>
</dbReference>
<dbReference type="GO" id="GO:0005525">
    <property type="term" value="F:GTP binding"/>
    <property type="evidence" value="ECO:0007669"/>
    <property type="project" value="InterPro"/>
</dbReference>
<organism evidence="3 4">
    <name type="scientific">Blepharisma stoltei</name>
    <dbReference type="NCBI Taxonomy" id="1481888"/>
    <lineage>
        <taxon>Eukaryota</taxon>
        <taxon>Sar</taxon>
        <taxon>Alveolata</taxon>
        <taxon>Ciliophora</taxon>
        <taxon>Postciliodesmatophora</taxon>
        <taxon>Heterotrichea</taxon>
        <taxon>Heterotrichida</taxon>
        <taxon>Blepharismidae</taxon>
        <taxon>Blepharisma</taxon>
    </lineage>
</organism>
<dbReference type="GO" id="GO:0003924">
    <property type="term" value="F:GTPase activity"/>
    <property type="evidence" value="ECO:0007669"/>
    <property type="project" value="InterPro"/>
</dbReference>
<keyword evidence="4" id="KW-1185">Reference proteome</keyword>
<evidence type="ECO:0000313" key="4">
    <source>
        <dbReference type="Proteomes" id="UP001162131"/>
    </source>
</evidence>
<dbReference type="SMART" id="SM00174">
    <property type="entry name" value="RHO"/>
    <property type="match status" value="1"/>
</dbReference>
<feature type="region of interest" description="Disordered" evidence="2">
    <location>
        <begin position="181"/>
        <end position="203"/>
    </location>
</feature>
<dbReference type="PRINTS" id="PR00449">
    <property type="entry name" value="RASTRNSFRMNG"/>
</dbReference>
<evidence type="ECO:0000256" key="2">
    <source>
        <dbReference type="SAM" id="MobiDB-lite"/>
    </source>
</evidence>
<dbReference type="InterPro" id="IPR027417">
    <property type="entry name" value="P-loop_NTPase"/>
</dbReference>
<reference evidence="3" key="1">
    <citation type="submission" date="2021-09" db="EMBL/GenBank/DDBJ databases">
        <authorList>
            <consortium name="AG Swart"/>
            <person name="Singh M."/>
            <person name="Singh A."/>
            <person name="Seah K."/>
            <person name="Emmerich C."/>
        </authorList>
    </citation>
    <scope>NUCLEOTIDE SEQUENCE</scope>
    <source>
        <strain evidence="3">ATCC30299</strain>
    </source>
</reference>
<dbReference type="AlphaFoldDB" id="A0AAU9IR03"/>
<evidence type="ECO:0000313" key="3">
    <source>
        <dbReference type="EMBL" id="CAG9315593.1"/>
    </source>
</evidence>
<sequence>MMSDNYDDCKHRFKVVLMGSHGVGKTSLLRRLCRDTFSLTVPETRGLSDQPKRLRVFDKDIVLHLWDTAGTEKYRPINALYIRRTPGAIIAFDVTRKETFNDLGYWLKELFTNSDDPQCILVGNKIDLTEQREVRKEDAEEFARKNKLIYVETSAKDNVCVSQAFERLGEMILEKNMKSTLSGDNSRRRLSSVAKPVKKGCCN</sequence>
<name>A0AAU9IR03_9CILI</name>
<dbReference type="InterPro" id="IPR001806">
    <property type="entry name" value="Small_GTPase"/>
</dbReference>
<dbReference type="SMART" id="SM00176">
    <property type="entry name" value="RAN"/>
    <property type="match status" value="1"/>
</dbReference>
<evidence type="ECO:0000256" key="1">
    <source>
        <dbReference type="ARBA" id="ARBA00006270"/>
    </source>
</evidence>
<dbReference type="SMART" id="SM00175">
    <property type="entry name" value="RAB"/>
    <property type="match status" value="1"/>
</dbReference>
<dbReference type="CDD" id="cd00154">
    <property type="entry name" value="Rab"/>
    <property type="match status" value="1"/>
</dbReference>
<dbReference type="SMART" id="SM00173">
    <property type="entry name" value="RAS"/>
    <property type="match status" value="1"/>
</dbReference>
<dbReference type="PROSITE" id="PS51421">
    <property type="entry name" value="RAS"/>
    <property type="match status" value="1"/>
</dbReference>
<dbReference type="FunFam" id="3.40.50.300:FF:000808">
    <property type="entry name" value="Small GTP-binding protein, putative"/>
    <property type="match status" value="1"/>
</dbReference>
<accession>A0AAU9IR03</accession>
<protein>
    <submittedName>
        <fullName evidence="3">Uncharacterized protein</fullName>
    </submittedName>
</protein>
<dbReference type="PROSITE" id="PS51419">
    <property type="entry name" value="RAB"/>
    <property type="match status" value="1"/>
</dbReference>
<dbReference type="Pfam" id="PF00071">
    <property type="entry name" value="Ras"/>
    <property type="match status" value="1"/>
</dbReference>
<proteinExistence type="inferred from homology"/>
<dbReference type="InterPro" id="IPR005225">
    <property type="entry name" value="Small_GTP-bd"/>
</dbReference>
<dbReference type="SUPFAM" id="SSF52540">
    <property type="entry name" value="P-loop containing nucleoside triphosphate hydrolases"/>
    <property type="match status" value="1"/>
</dbReference>
<dbReference type="PANTHER" id="PTHR47979">
    <property type="entry name" value="DRAB11-RELATED"/>
    <property type="match status" value="1"/>
</dbReference>
<dbReference type="Gene3D" id="3.40.50.300">
    <property type="entry name" value="P-loop containing nucleotide triphosphate hydrolases"/>
    <property type="match status" value="1"/>
</dbReference>
<gene>
    <name evidence="3" type="ORF">BSTOLATCC_MIC14347</name>
</gene>
<dbReference type="NCBIfam" id="TIGR00231">
    <property type="entry name" value="small_GTP"/>
    <property type="match status" value="1"/>
</dbReference>
<comment type="similarity">
    <text evidence="1">Belongs to the small GTPase superfamily. Rab family.</text>
</comment>